<protein>
    <submittedName>
        <fullName evidence="1">Uncharacterized protein</fullName>
    </submittedName>
</protein>
<dbReference type="Proteomes" id="UP000502006">
    <property type="component" value="Chromosome"/>
</dbReference>
<dbReference type="EMBL" id="CP038444">
    <property type="protein sequence ID" value="QJT31752.1"/>
    <property type="molecule type" value="Genomic_DNA"/>
</dbReference>
<name>A0AAE7AJX2_AERME</name>
<dbReference type="AlphaFoldDB" id="A0AAE7AJX2"/>
<proteinExistence type="predicted"/>
<evidence type="ECO:0000313" key="1">
    <source>
        <dbReference type="EMBL" id="QJT31752.1"/>
    </source>
</evidence>
<dbReference type="RefSeq" id="WP_171269285.1">
    <property type="nucleotide sequence ID" value="NZ_CP038444.1"/>
</dbReference>
<gene>
    <name evidence="1" type="ORF">E4186_17320</name>
</gene>
<reference evidence="1 2" key="1">
    <citation type="submission" date="2019-03" db="EMBL/GenBank/DDBJ databases">
        <title>Novel transposon Tn6433 accelerates the dissemination of tet(E) in Aeromonas from aerobic biofilm under oxytetracycline stress.</title>
        <authorList>
            <person name="Shi Y."/>
            <person name="Tian Z."/>
            <person name="Zhang Y."/>
            <person name="Zhang H."/>
            <person name="Yang M."/>
        </authorList>
    </citation>
    <scope>NUCLEOTIDE SEQUENCE [LARGE SCALE GENOMIC DNA]</scope>
    <source>
        <strain evidence="1 2">T5-8</strain>
    </source>
</reference>
<accession>A0AAE7AJX2</accession>
<sequence length="95" mass="10477">MLKITGLDELQNELSKAQLALEELDGELGTVNFNPNDPASIEAAIQSVCQMVDERAGQYASNSIVGPLLEQMKETYRENILQHAAEARLKTDESE</sequence>
<evidence type="ECO:0000313" key="2">
    <source>
        <dbReference type="Proteomes" id="UP000502006"/>
    </source>
</evidence>
<organism evidence="1 2">
    <name type="scientific">Aeromonas media</name>
    <dbReference type="NCBI Taxonomy" id="651"/>
    <lineage>
        <taxon>Bacteria</taxon>
        <taxon>Pseudomonadati</taxon>
        <taxon>Pseudomonadota</taxon>
        <taxon>Gammaproteobacteria</taxon>
        <taxon>Aeromonadales</taxon>
        <taxon>Aeromonadaceae</taxon>
        <taxon>Aeromonas</taxon>
    </lineage>
</organism>